<reference evidence="2 3" key="1">
    <citation type="submission" date="2016-11" db="EMBL/GenBank/DDBJ databases">
        <authorList>
            <person name="Jaros S."/>
            <person name="Januszkiewicz K."/>
            <person name="Wedrychowicz H."/>
        </authorList>
    </citation>
    <scope>NUCLEOTIDE SEQUENCE [LARGE SCALE GENOMIC DNA]</scope>
    <source>
        <strain evidence="2 3">DSM 21864</strain>
    </source>
</reference>
<dbReference type="NCBIfam" id="TIGR01641">
    <property type="entry name" value="phageSPP1_gp7"/>
    <property type="match status" value="1"/>
</dbReference>
<dbReference type="Pfam" id="PF04233">
    <property type="entry name" value="Phage_Mu_F"/>
    <property type="match status" value="1"/>
</dbReference>
<protein>
    <submittedName>
        <fullName evidence="2">Phage putative head morphogenesis protein, SPP1 gp7 family</fullName>
    </submittedName>
</protein>
<accession>A0A1M6EY94</accession>
<dbReference type="InterPro" id="IPR006528">
    <property type="entry name" value="Phage_head_morphogenesis_dom"/>
</dbReference>
<dbReference type="AlphaFoldDB" id="A0A1M6EY94"/>
<dbReference type="STRING" id="1121298.SAMN05444401_1740"/>
<evidence type="ECO:0000313" key="3">
    <source>
        <dbReference type="Proteomes" id="UP000184080"/>
    </source>
</evidence>
<evidence type="ECO:0000259" key="1">
    <source>
        <dbReference type="Pfam" id="PF04233"/>
    </source>
</evidence>
<organism evidence="2 3">
    <name type="scientific">Clostridium amylolyticum</name>
    <dbReference type="NCBI Taxonomy" id="1121298"/>
    <lineage>
        <taxon>Bacteria</taxon>
        <taxon>Bacillati</taxon>
        <taxon>Bacillota</taxon>
        <taxon>Clostridia</taxon>
        <taxon>Eubacteriales</taxon>
        <taxon>Clostridiaceae</taxon>
        <taxon>Clostridium</taxon>
    </lineage>
</organism>
<proteinExistence type="predicted"/>
<feature type="domain" description="Phage head morphogenesis" evidence="1">
    <location>
        <begin position="148"/>
        <end position="249"/>
    </location>
</feature>
<gene>
    <name evidence="2" type="ORF">SAMN05444401_1740</name>
</gene>
<keyword evidence="3" id="KW-1185">Reference proteome</keyword>
<dbReference type="RefSeq" id="WP_073005574.1">
    <property type="nucleotide sequence ID" value="NZ_FQZO01000002.1"/>
</dbReference>
<name>A0A1M6EY94_9CLOT</name>
<sequence>MKSSEYWEKRIANGTWTTYNNLEEKNRALLEMYQEASLNISDELYRVSEKMKTSTPTLSDMHKFDRLTKLQKNIESIIGELGENVEKFYIDNATQGFKEVYKNVRVALGETDFNEPPKKLMEQFLRKQWEGSNFSTRLWKNTQVLVTNLNDVVTNGLIQGKTVTEMAIQLNNRMNKEFNICHRLVRSETMHYLNESAKSAYKDAGCEKIQLWAAIDERTCPVCGVKHGNKYSLRDAPVLPLHANCRCTYIPIIDDDVANNSHAIAKEDVKKEWQRRSIPDEQIKDKMKKNYETDMKQYKKYKEVLGEELPKSFDKFQGLKYNNSEEWGKVKDKFSEVFVTKDFDSIPSFHENCSNLLTRKWYKWHDENIPNLIDTSKTIQEQARQAHELRNTYRIQARDLMKDQEERKNLDTKHPNPSFEELIEHKKLKYGLSNEEAYVDIIRSSQTTNKKYDKIAGIKEE</sequence>
<evidence type="ECO:0000313" key="2">
    <source>
        <dbReference type="EMBL" id="SHI90424.1"/>
    </source>
</evidence>
<dbReference type="Proteomes" id="UP000184080">
    <property type="component" value="Unassembled WGS sequence"/>
</dbReference>
<dbReference type="EMBL" id="FQZO01000002">
    <property type="protein sequence ID" value="SHI90424.1"/>
    <property type="molecule type" value="Genomic_DNA"/>
</dbReference>